<dbReference type="InterPro" id="IPR003337">
    <property type="entry name" value="Trehalose_PPase"/>
</dbReference>
<keyword evidence="3" id="KW-1185">Reference proteome</keyword>
<dbReference type="GO" id="GO:0004805">
    <property type="term" value="F:trehalose-phosphatase activity"/>
    <property type="evidence" value="ECO:0007669"/>
    <property type="project" value="UniProtKB-EC"/>
</dbReference>
<evidence type="ECO:0000313" key="3">
    <source>
        <dbReference type="Proteomes" id="UP000198406"/>
    </source>
</evidence>
<keyword evidence="2" id="KW-0328">Glycosyltransferase</keyword>
<dbReference type="PANTHER" id="PTHR10788:SF109">
    <property type="entry name" value="CBM20 DOMAIN-CONTAINING PROTEIN"/>
    <property type="match status" value="1"/>
</dbReference>
<dbReference type="PANTHER" id="PTHR10788">
    <property type="entry name" value="TREHALOSE-6-PHOSPHATE SYNTHASE"/>
    <property type="match status" value="1"/>
</dbReference>
<keyword evidence="2" id="KW-0378">Hydrolase</keyword>
<dbReference type="Gene3D" id="3.30.70.1020">
    <property type="entry name" value="Trehalose-6-phosphate phosphatase related protein, domain 2"/>
    <property type="match status" value="1"/>
</dbReference>
<sequence length="1170" mass="130651">MVSSKNDATGAVVRVHFKCHAEIPIGSFLRVTGSTLWAPGTQATDPLDAVPAVGNVEQSAFPVSSEEDHGILNLNALYTSSVEMVTTPEEYPIWRTRKPVVIVIHNSRKTVQHHYYRYMVVSPGGFLHDVEVDEDEDNALLVSTSNEDTGSTPVMQWEDPFDTFKSRKNNKGEISAVSLSSSVGAGQATQKDYRNLPYRTLDIDVNSLSPVFEEDNVEGCRLDRWDNADDLSFRAFRIRDAVNAENRRKLQPHLAELSDRSDEGDYRMEDTRASAKGGTATPPAFSSNNRIFFICFHLPVMVVKNESSGEWNASWSESILAKTEGSQILSHFETYWVGTVTTHPPLESEADKEAVRKILEGMDCIPIFLDESVRDAHYYGFCKQVLWPAFHNIDLLDLSICGWLPGKKIGASDWDQGRLDYWWKAYLQVNSTFSDRMASLVRPKDIVWVHDYHLSMLPQMLTEYEVEKFGHSATRKVFFLHIPFPTSQVFRELDFGEKILEGMLHADVIGFHAFDHARHFLTATKRILGLNYDTLVGGLIGVGFRGNTVLVSMSNVSLEPRMVDAVLMLPSVKAEAEDLRKKHEGRMIIGGLDIGQRLSGTALKLVAYERLLQDYPSWKKHVVMVERLLIPGSRKADEDLTCREVRALVKRIQEKFGPAVIDYEEFSGSTLPMDQRMALWRASDILMSTAIREGLNLWPMEFIFAHREPEIPGVVITSEFSAVSSILNGALRINPYDIPMSIITIDKALTMTMQEREGRRYRDIDFVSSSPSDKWVKNVLRDLRDATNRRPVVSETNSQVSTPYGTPMPSHNEIISNTASFLAHEHNIAYAHLSIHNFKKGYDCANRRVIFLDFNGTIVLKEPPGKYLKREILGTSGNKPPPAVLEALSILSKDPKNLVYVVSGDSSENVMSALGHLNSLGLAVSNGAKFSPPLNDGQTSREWFTFDLGVDWDAVKRVALPVLSKYTARSNGSFVKLTSSSIGWSYYSCDPEWGSLQASHLVLELENELRAFDVRFVTLKGIVEVVPRKMNKGLVLKHVLRDAEARLPDEGVDFVACFGDDISDEKMFTSVFSFLAEKGDEVNTTPGPAVLKSDGSLMEGITISNSSRTASERPTKCFTVAVGKKPSHASFWVTDAQEVANALVLLAKGEIPHGGVSIWDNESTPQMFEG</sequence>
<gene>
    <name evidence="2" type="ORF">FisN_19Lh091</name>
</gene>
<name>A0A1Z5J6M6_FISSO</name>
<organism evidence="2 3">
    <name type="scientific">Fistulifera solaris</name>
    <name type="common">Oleaginous diatom</name>
    <dbReference type="NCBI Taxonomy" id="1519565"/>
    <lineage>
        <taxon>Eukaryota</taxon>
        <taxon>Sar</taxon>
        <taxon>Stramenopiles</taxon>
        <taxon>Ochrophyta</taxon>
        <taxon>Bacillariophyta</taxon>
        <taxon>Bacillariophyceae</taxon>
        <taxon>Bacillariophycidae</taxon>
        <taxon>Naviculales</taxon>
        <taxon>Naviculaceae</taxon>
        <taxon>Fistulifera</taxon>
    </lineage>
</organism>
<dbReference type="GO" id="GO:0005992">
    <property type="term" value="P:trehalose biosynthetic process"/>
    <property type="evidence" value="ECO:0007669"/>
    <property type="project" value="InterPro"/>
</dbReference>
<dbReference type="InterPro" id="IPR001830">
    <property type="entry name" value="Glyco_trans_20"/>
</dbReference>
<dbReference type="Proteomes" id="UP000198406">
    <property type="component" value="Unassembled WGS sequence"/>
</dbReference>
<dbReference type="EC" id="2.4.1.15" evidence="2"/>
<accession>A0A1Z5J6M6</accession>
<dbReference type="GO" id="GO:0005829">
    <property type="term" value="C:cytosol"/>
    <property type="evidence" value="ECO:0007669"/>
    <property type="project" value="TreeGrafter"/>
</dbReference>
<dbReference type="NCBIfam" id="TIGR00685">
    <property type="entry name" value="T6PP"/>
    <property type="match status" value="1"/>
</dbReference>
<keyword evidence="2" id="KW-0808">Transferase</keyword>
<evidence type="ECO:0000313" key="2">
    <source>
        <dbReference type="EMBL" id="GAX09630.1"/>
    </source>
</evidence>
<dbReference type="GO" id="GO:0003825">
    <property type="term" value="F:alpha,alpha-trehalose-phosphate synthase (UDP-forming) activity"/>
    <property type="evidence" value="ECO:0007669"/>
    <property type="project" value="UniProtKB-EC"/>
</dbReference>
<reference evidence="2 3" key="1">
    <citation type="journal article" date="2015" name="Plant Cell">
        <title>Oil accumulation by the oleaginous diatom Fistulifera solaris as revealed by the genome and transcriptome.</title>
        <authorList>
            <person name="Tanaka T."/>
            <person name="Maeda Y."/>
            <person name="Veluchamy A."/>
            <person name="Tanaka M."/>
            <person name="Abida H."/>
            <person name="Marechal E."/>
            <person name="Bowler C."/>
            <person name="Muto M."/>
            <person name="Sunaga Y."/>
            <person name="Tanaka M."/>
            <person name="Yoshino T."/>
            <person name="Taniguchi T."/>
            <person name="Fukuda Y."/>
            <person name="Nemoto M."/>
            <person name="Matsumoto M."/>
            <person name="Wong P.S."/>
            <person name="Aburatani S."/>
            <person name="Fujibuchi W."/>
        </authorList>
    </citation>
    <scope>NUCLEOTIDE SEQUENCE [LARGE SCALE GENOMIC DNA]</scope>
    <source>
        <strain evidence="2 3">JPCC DA0580</strain>
    </source>
</reference>
<comment type="similarity">
    <text evidence="1">In the N-terminal section; belongs to the glycosyltransferase 20 family.</text>
</comment>
<dbReference type="InterPro" id="IPR023214">
    <property type="entry name" value="HAD_sf"/>
</dbReference>
<protein>
    <submittedName>
        <fullName evidence="2">Trehalose 6-phosphate synthase/phosphatase</fullName>
        <ecNumber evidence="2">2.4.1.15</ecNumber>
        <ecNumber evidence="2">3.1.3.12</ecNumber>
    </submittedName>
</protein>
<dbReference type="Pfam" id="PF00982">
    <property type="entry name" value="Glyco_transf_20"/>
    <property type="match status" value="1"/>
</dbReference>
<evidence type="ECO:0000256" key="1">
    <source>
        <dbReference type="ARBA" id="ARBA00005409"/>
    </source>
</evidence>
<dbReference type="EC" id="3.1.3.12" evidence="2"/>
<dbReference type="Gene3D" id="3.40.50.1000">
    <property type="entry name" value="HAD superfamily/HAD-like"/>
    <property type="match status" value="1"/>
</dbReference>
<proteinExistence type="inferred from homology"/>
<dbReference type="EMBL" id="BDSP01000011">
    <property type="protein sequence ID" value="GAX09630.1"/>
    <property type="molecule type" value="Genomic_DNA"/>
</dbReference>
<dbReference type="SUPFAM" id="SSF53756">
    <property type="entry name" value="UDP-Glycosyltransferase/glycogen phosphorylase"/>
    <property type="match status" value="1"/>
</dbReference>
<dbReference type="SUPFAM" id="SSF56784">
    <property type="entry name" value="HAD-like"/>
    <property type="match status" value="1"/>
</dbReference>
<dbReference type="CDD" id="cd03788">
    <property type="entry name" value="GT20_TPS"/>
    <property type="match status" value="1"/>
</dbReference>
<dbReference type="AlphaFoldDB" id="A0A1Z5J6M6"/>
<dbReference type="Gene3D" id="3.40.50.2000">
    <property type="entry name" value="Glycogen Phosphorylase B"/>
    <property type="match status" value="2"/>
</dbReference>
<comment type="caution">
    <text evidence="2">The sequence shown here is derived from an EMBL/GenBank/DDBJ whole genome shotgun (WGS) entry which is preliminary data.</text>
</comment>
<dbReference type="InterPro" id="IPR036412">
    <property type="entry name" value="HAD-like_sf"/>
</dbReference>
<dbReference type="InParanoid" id="A0A1Z5J6M6"/>
<dbReference type="OrthoDB" id="755951at2759"/>
<dbReference type="Pfam" id="PF02358">
    <property type="entry name" value="Trehalose_PPase"/>
    <property type="match status" value="1"/>
</dbReference>